<name>A0A1M6C666_9BACT</name>
<feature type="chain" id="PRO_5012974507" evidence="12">
    <location>
        <begin position="28"/>
        <end position="1061"/>
    </location>
</feature>
<accession>A0A1M6C666</accession>
<evidence type="ECO:0000313" key="16">
    <source>
        <dbReference type="Proteomes" id="UP000184050"/>
    </source>
</evidence>
<protein>
    <submittedName>
        <fullName evidence="15">TonB-linked outer membrane protein, SusC/RagA family</fullName>
    </submittedName>
</protein>
<keyword evidence="9 10" id="KW-0998">Cell outer membrane</keyword>
<dbReference type="AlphaFoldDB" id="A0A1M6C666"/>
<comment type="subcellular location">
    <subcellularLocation>
        <location evidence="1 10">Cell outer membrane</location>
        <topology evidence="1 10">Multi-pass membrane protein</topology>
    </subcellularLocation>
</comment>
<dbReference type="NCBIfam" id="TIGR04057">
    <property type="entry name" value="SusC_RagA_signa"/>
    <property type="match status" value="1"/>
</dbReference>
<dbReference type="Pfam" id="PF07715">
    <property type="entry name" value="Plug"/>
    <property type="match status" value="1"/>
</dbReference>
<evidence type="ECO:0000256" key="3">
    <source>
        <dbReference type="ARBA" id="ARBA00022452"/>
    </source>
</evidence>
<keyword evidence="8" id="KW-0675">Receptor</keyword>
<evidence type="ECO:0000256" key="11">
    <source>
        <dbReference type="RuleBase" id="RU003357"/>
    </source>
</evidence>
<sequence>MKKRHVRGFLPYLLLVVFMAFTMGVNAQQKTIQGNVTDETGAPLPGVTVVVKGTTQGTITGVDGNYTLDVPVDANVLVFSYIGMTSQEVEISNRTSINVELQPDVIGIEEVVAVGYATRKAGEVTGSVSSVQAADIEEMTVVDASEALRTASGVTVLKSNTPGEGASIRVRGLGTINDNDPLWVVDGVPGGSVTPNNIESITILKDAAAQAIYGARAANGVVLVTTKTGRRNQKAQVNVNVKTGVSKNSNYYDLLNTREYGEMLWLEAANDGVSPNHALYGSGSEPDIPEYIRPARAENVDHSLYDNKMIHEDGDDTYLITKANQEGTEWLKEADRNAQFRDISVDLSGGSQNTSYAFQLGYMLEEGILKHTGFDRYNLRSNVTTSPVDWIEIGERLGVTYSQDYGHQENNTEASIVSWAYRMQPIIPVYDIAGNYAGTRAEGTGNSQNPIFLLDSNKDDKTKRMNVSGNTYIKLMPIDGLSIQTLFGIDYTARHYRNPNFVEKAHAERGKYASLSEETSFNMQWNWTNTLQYSKLIADEHDLTVLLGTEAIDYSYNFINASRSEFFSKEINYMQLATGLQGINNDGNNSSWALFSMFGRLNYNYQNKYMLEAVVRRDGSSRFGGDNRYGVFPAFSAAWRISNENFMASTSSWLDDLKIRAGYGTTGNDRVGNYNSYTNFAIDYVDSFYAIDGANVTTGTTGFYQSTFGNPDVKWETTKTTNLGIDGAFNNNLTVSLDLWQRVTSDMLYPKQIPMVLGRASAPSINVGEMKNRGFDIELGYLGNALNGDLTYDVNFNISHYKNEIVKLSDNEDEFLGGDAFREMVYTRSQIGTAFPEFYGYVVEGIFQDQAEADAWPTAFGEDGTYNEPGHYKIKDVTEDGVINSDDRTYIGSPHPDFTAALNFHVNYKGFGVVAHFYSSYGNEMVNYVRRFIDFRQFQGGRSKDRLYSSWGSPYLDNNENAKLPKAESNDNESQLPSTAFVEDASYLRLENLRISYDLNRVLHGDYFRNLQVYGQMSNVFTITKYSGLDPEVNSGGRNLGVDSGAWPTPKQIMFGINIGL</sequence>
<dbReference type="SUPFAM" id="SSF56935">
    <property type="entry name" value="Porins"/>
    <property type="match status" value="1"/>
</dbReference>
<dbReference type="PANTHER" id="PTHR30069:SF29">
    <property type="entry name" value="HEMOGLOBIN AND HEMOGLOBIN-HAPTOGLOBIN-BINDING PROTEIN 1-RELATED"/>
    <property type="match status" value="1"/>
</dbReference>
<dbReference type="Pfam" id="PF13715">
    <property type="entry name" value="CarbopepD_reg_2"/>
    <property type="match status" value="1"/>
</dbReference>
<dbReference type="Proteomes" id="UP000184050">
    <property type="component" value="Unassembled WGS sequence"/>
</dbReference>
<evidence type="ECO:0000256" key="2">
    <source>
        <dbReference type="ARBA" id="ARBA00022448"/>
    </source>
</evidence>
<evidence type="ECO:0000256" key="5">
    <source>
        <dbReference type="ARBA" id="ARBA00022729"/>
    </source>
</evidence>
<evidence type="ECO:0000256" key="4">
    <source>
        <dbReference type="ARBA" id="ARBA00022692"/>
    </source>
</evidence>
<dbReference type="InterPro" id="IPR039426">
    <property type="entry name" value="TonB-dep_rcpt-like"/>
</dbReference>
<evidence type="ECO:0000256" key="12">
    <source>
        <dbReference type="SAM" id="SignalP"/>
    </source>
</evidence>
<comment type="similarity">
    <text evidence="10 11">Belongs to the TonB-dependent receptor family.</text>
</comment>
<dbReference type="OrthoDB" id="1109428at2"/>
<evidence type="ECO:0000259" key="14">
    <source>
        <dbReference type="Pfam" id="PF07715"/>
    </source>
</evidence>
<evidence type="ECO:0000256" key="6">
    <source>
        <dbReference type="ARBA" id="ARBA00023077"/>
    </source>
</evidence>
<dbReference type="FunFam" id="2.60.40.1120:FF:000003">
    <property type="entry name" value="Outer membrane protein Omp121"/>
    <property type="match status" value="1"/>
</dbReference>
<dbReference type="InterPro" id="IPR037066">
    <property type="entry name" value="Plug_dom_sf"/>
</dbReference>
<evidence type="ECO:0000313" key="15">
    <source>
        <dbReference type="EMBL" id="SHI56452.1"/>
    </source>
</evidence>
<keyword evidence="3 10" id="KW-1134">Transmembrane beta strand</keyword>
<keyword evidence="7 10" id="KW-0472">Membrane</keyword>
<gene>
    <name evidence="15" type="ORF">SAMN05444280_103150</name>
</gene>
<evidence type="ECO:0000256" key="8">
    <source>
        <dbReference type="ARBA" id="ARBA00023170"/>
    </source>
</evidence>
<evidence type="ECO:0000256" key="10">
    <source>
        <dbReference type="PROSITE-ProRule" id="PRU01360"/>
    </source>
</evidence>
<dbReference type="InterPro" id="IPR008969">
    <property type="entry name" value="CarboxyPept-like_regulatory"/>
</dbReference>
<keyword evidence="16" id="KW-1185">Reference proteome</keyword>
<dbReference type="STRING" id="1168035.SAMN05444280_103150"/>
<evidence type="ECO:0000256" key="1">
    <source>
        <dbReference type="ARBA" id="ARBA00004571"/>
    </source>
</evidence>
<dbReference type="RefSeq" id="WP_073165395.1">
    <property type="nucleotide sequence ID" value="NZ_FQZE01000003.1"/>
</dbReference>
<feature type="signal peptide" evidence="12">
    <location>
        <begin position="1"/>
        <end position="27"/>
    </location>
</feature>
<dbReference type="Pfam" id="PF00593">
    <property type="entry name" value="TonB_dep_Rec_b-barrel"/>
    <property type="match status" value="1"/>
</dbReference>
<keyword evidence="5 12" id="KW-0732">Signal</keyword>
<dbReference type="PROSITE" id="PS52016">
    <property type="entry name" value="TONB_DEPENDENT_REC_3"/>
    <property type="match status" value="1"/>
</dbReference>
<dbReference type="InterPro" id="IPR023996">
    <property type="entry name" value="TonB-dep_OMP_SusC/RagA"/>
</dbReference>
<dbReference type="InterPro" id="IPR012910">
    <property type="entry name" value="Plug_dom"/>
</dbReference>
<dbReference type="InterPro" id="IPR023997">
    <property type="entry name" value="TonB-dep_OMP_SusC/RagA_CS"/>
</dbReference>
<dbReference type="PANTHER" id="PTHR30069">
    <property type="entry name" value="TONB-DEPENDENT OUTER MEMBRANE RECEPTOR"/>
    <property type="match status" value="1"/>
</dbReference>
<dbReference type="GO" id="GO:0044718">
    <property type="term" value="P:siderophore transmembrane transport"/>
    <property type="evidence" value="ECO:0007669"/>
    <property type="project" value="TreeGrafter"/>
</dbReference>
<dbReference type="Gene3D" id="2.40.170.20">
    <property type="entry name" value="TonB-dependent receptor, beta-barrel domain"/>
    <property type="match status" value="1"/>
</dbReference>
<dbReference type="Gene3D" id="2.60.40.1120">
    <property type="entry name" value="Carboxypeptidase-like, regulatory domain"/>
    <property type="match status" value="1"/>
</dbReference>
<keyword evidence="4 10" id="KW-0812">Transmembrane</keyword>
<dbReference type="SUPFAM" id="SSF49464">
    <property type="entry name" value="Carboxypeptidase regulatory domain-like"/>
    <property type="match status" value="1"/>
</dbReference>
<dbReference type="InterPro" id="IPR000531">
    <property type="entry name" value="Beta-barrel_TonB"/>
</dbReference>
<reference evidence="15 16" key="1">
    <citation type="submission" date="2016-11" db="EMBL/GenBank/DDBJ databases">
        <authorList>
            <person name="Jaros S."/>
            <person name="Januszkiewicz K."/>
            <person name="Wedrychowicz H."/>
        </authorList>
    </citation>
    <scope>NUCLEOTIDE SEQUENCE [LARGE SCALE GENOMIC DNA]</scope>
    <source>
        <strain evidence="15 16">DSM 27063</strain>
    </source>
</reference>
<organism evidence="15 16">
    <name type="scientific">Tangfeifania diversioriginum</name>
    <dbReference type="NCBI Taxonomy" id="1168035"/>
    <lineage>
        <taxon>Bacteria</taxon>
        <taxon>Pseudomonadati</taxon>
        <taxon>Bacteroidota</taxon>
        <taxon>Bacteroidia</taxon>
        <taxon>Marinilabiliales</taxon>
        <taxon>Prolixibacteraceae</taxon>
        <taxon>Tangfeifania</taxon>
    </lineage>
</organism>
<dbReference type="Gene3D" id="2.170.130.10">
    <property type="entry name" value="TonB-dependent receptor, plug domain"/>
    <property type="match status" value="1"/>
</dbReference>
<dbReference type="NCBIfam" id="TIGR04056">
    <property type="entry name" value="OMP_RagA_SusC"/>
    <property type="match status" value="1"/>
</dbReference>
<dbReference type="GO" id="GO:0015344">
    <property type="term" value="F:siderophore uptake transmembrane transporter activity"/>
    <property type="evidence" value="ECO:0007669"/>
    <property type="project" value="TreeGrafter"/>
</dbReference>
<evidence type="ECO:0000259" key="13">
    <source>
        <dbReference type="Pfam" id="PF00593"/>
    </source>
</evidence>
<feature type="domain" description="TonB-dependent receptor-like beta-barrel" evidence="13">
    <location>
        <begin position="431"/>
        <end position="1017"/>
    </location>
</feature>
<dbReference type="EMBL" id="FQZE01000003">
    <property type="protein sequence ID" value="SHI56452.1"/>
    <property type="molecule type" value="Genomic_DNA"/>
</dbReference>
<feature type="domain" description="TonB-dependent receptor plug" evidence="14">
    <location>
        <begin position="123"/>
        <end position="221"/>
    </location>
</feature>
<dbReference type="InterPro" id="IPR036942">
    <property type="entry name" value="Beta-barrel_TonB_sf"/>
</dbReference>
<evidence type="ECO:0000256" key="7">
    <source>
        <dbReference type="ARBA" id="ARBA00023136"/>
    </source>
</evidence>
<proteinExistence type="inferred from homology"/>
<keyword evidence="6 11" id="KW-0798">TonB box</keyword>
<keyword evidence="2 10" id="KW-0813">Transport</keyword>
<evidence type="ECO:0000256" key="9">
    <source>
        <dbReference type="ARBA" id="ARBA00023237"/>
    </source>
</evidence>
<dbReference type="GO" id="GO:0009279">
    <property type="term" value="C:cell outer membrane"/>
    <property type="evidence" value="ECO:0007669"/>
    <property type="project" value="UniProtKB-SubCell"/>
</dbReference>